<dbReference type="GO" id="GO:0031114">
    <property type="term" value="P:regulation of microtubule depolymerization"/>
    <property type="evidence" value="ECO:0007669"/>
    <property type="project" value="UniProtKB-ARBA"/>
</dbReference>
<dbReference type="GO" id="GO:0000070">
    <property type="term" value="P:mitotic sister chromatid segregation"/>
    <property type="evidence" value="ECO:0007669"/>
    <property type="project" value="UniProtKB-ARBA"/>
</dbReference>
<gene>
    <name evidence="14" type="ORF">GWI33_011805</name>
</gene>
<evidence type="ECO:0000256" key="2">
    <source>
        <dbReference type="ARBA" id="ARBA00004123"/>
    </source>
</evidence>
<keyword evidence="6" id="KW-0378">Hydrolase</keyword>
<dbReference type="GO" id="GO:0005813">
    <property type="term" value="C:centrosome"/>
    <property type="evidence" value="ECO:0007669"/>
    <property type="project" value="UniProtKB-ARBA"/>
</dbReference>
<dbReference type="GO" id="GO:0051013">
    <property type="term" value="P:microtubule severing"/>
    <property type="evidence" value="ECO:0007669"/>
    <property type="project" value="UniProtKB-ARBA"/>
</dbReference>
<dbReference type="FunFam" id="3.40.50.300:FF:000093">
    <property type="entry name" value="Fidgetin-like 1"/>
    <property type="match status" value="1"/>
</dbReference>
<dbReference type="OrthoDB" id="10251136at2759"/>
<comment type="subcellular location">
    <subcellularLocation>
        <location evidence="2">Nucleus</location>
    </subcellularLocation>
</comment>
<dbReference type="InterPro" id="IPR041569">
    <property type="entry name" value="AAA_lid_3"/>
</dbReference>
<comment type="similarity">
    <text evidence="3 12">Belongs to the AAA ATPase family.</text>
</comment>
<dbReference type="Gene3D" id="3.40.50.300">
    <property type="entry name" value="P-loop containing nucleotide triphosphate hydrolases"/>
    <property type="match status" value="1"/>
</dbReference>
<keyword evidence="9" id="KW-0539">Nucleus</keyword>
<evidence type="ECO:0000256" key="12">
    <source>
        <dbReference type="RuleBase" id="RU003651"/>
    </source>
</evidence>
<evidence type="ECO:0000256" key="10">
    <source>
        <dbReference type="ARBA" id="ARBA00035694"/>
    </source>
</evidence>
<dbReference type="InterPro" id="IPR003959">
    <property type="entry name" value="ATPase_AAA_core"/>
</dbReference>
<dbReference type="GO" id="GO:0016887">
    <property type="term" value="F:ATP hydrolysis activity"/>
    <property type="evidence" value="ECO:0007669"/>
    <property type="project" value="InterPro"/>
</dbReference>
<evidence type="ECO:0000256" key="5">
    <source>
        <dbReference type="ARBA" id="ARBA00022741"/>
    </source>
</evidence>
<keyword evidence="5 12" id="KW-0547">Nucleotide-binding</keyword>
<sequence length="293" mass="32801">MVELIMAEIMDQSPNLTWDDIAGLDFAKMAIKEAVVWPMLRPDIFTGLRRPPKGILLFGPPGTGKTLIGKCVASQSKSTFFSISASSLTSKWIGDGEKMVRALFAVARVHQPSVIFIDEVDSLLTQRSESEHESSRRIKTEFLVQLDGAAISSEERLLIIGATNRPQELDEAARRRFVKRLYIPLPDYQGRLELLKKLMLNEKHIITEDQFVKIAQISDGYSGADIKNLCSEASLEPIRSLNFNDIQTIQASNVRSLTVDDFQKSLTRVRPSVSPNDLLQYIQWDQIYGSGGS</sequence>
<keyword evidence="15" id="KW-1185">Reference proteome</keyword>
<evidence type="ECO:0000256" key="7">
    <source>
        <dbReference type="ARBA" id="ARBA00022840"/>
    </source>
</evidence>
<dbReference type="GO" id="GO:0005634">
    <property type="term" value="C:nucleus"/>
    <property type="evidence" value="ECO:0007669"/>
    <property type="project" value="UniProtKB-SubCell"/>
</dbReference>
<dbReference type="GO" id="GO:0008568">
    <property type="term" value="F:microtubule severing ATPase activity"/>
    <property type="evidence" value="ECO:0007669"/>
    <property type="project" value="UniProtKB-ARBA"/>
</dbReference>
<dbReference type="InterPro" id="IPR003593">
    <property type="entry name" value="AAA+_ATPase"/>
</dbReference>
<evidence type="ECO:0000256" key="1">
    <source>
        <dbReference type="ARBA" id="ARBA00001946"/>
    </source>
</evidence>
<dbReference type="Pfam" id="PF17862">
    <property type="entry name" value="AAA_lid_3"/>
    <property type="match status" value="1"/>
</dbReference>
<dbReference type="FunFam" id="1.10.8.60:FF:000022">
    <property type="entry name" value="Fidgetin like 1"/>
    <property type="match status" value="1"/>
</dbReference>
<dbReference type="InterPro" id="IPR015415">
    <property type="entry name" value="Spast_Vps4_C"/>
</dbReference>
<evidence type="ECO:0000256" key="9">
    <source>
        <dbReference type="ARBA" id="ARBA00023242"/>
    </source>
</evidence>
<dbReference type="AlphaFoldDB" id="A0A834MBA9"/>
<dbReference type="PROSITE" id="PS00674">
    <property type="entry name" value="AAA"/>
    <property type="match status" value="1"/>
</dbReference>
<dbReference type="InterPro" id="IPR050304">
    <property type="entry name" value="MT-severing_AAA_ATPase"/>
</dbReference>
<evidence type="ECO:0000256" key="8">
    <source>
        <dbReference type="ARBA" id="ARBA00022842"/>
    </source>
</evidence>
<protein>
    <recommendedName>
        <fullName evidence="10">Fidgetin-like protein 1</fullName>
    </recommendedName>
</protein>
<evidence type="ECO:0000256" key="3">
    <source>
        <dbReference type="ARBA" id="ARBA00006914"/>
    </source>
</evidence>
<comment type="catalytic activity">
    <reaction evidence="11">
        <text>ATP + H2O = ADP + phosphate + H(+)</text>
        <dbReference type="Rhea" id="RHEA:13065"/>
        <dbReference type="ChEBI" id="CHEBI:15377"/>
        <dbReference type="ChEBI" id="CHEBI:15378"/>
        <dbReference type="ChEBI" id="CHEBI:30616"/>
        <dbReference type="ChEBI" id="CHEBI:43474"/>
        <dbReference type="ChEBI" id="CHEBI:456216"/>
    </reaction>
</comment>
<name>A0A834MBA9_RHYFE</name>
<dbReference type="Proteomes" id="UP000625711">
    <property type="component" value="Unassembled WGS sequence"/>
</dbReference>
<evidence type="ECO:0000313" key="15">
    <source>
        <dbReference type="Proteomes" id="UP000625711"/>
    </source>
</evidence>
<dbReference type="InterPro" id="IPR047858">
    <property type="entry name" value="FIGNL1_ATPase"/>
</dbReference>
<keyword evidence="7 12" id="KW-0067">ATP-binding</keyword>
<evidence type="ECO:0000313" key="14">
    <source>
        <dbReference type="EMBL" id="KAF7275386.1"/>
    </source>
</evidence>
<dbReference type="PANTHER" id="PTHR23074">
    <property type="entry name" value="AAA DOMAIN-CONTAINING"/>
    <property type="match status" value="1"/>
</dbReference>
<dbReference type="InterPro" id="IPR027417">
    <property type="entry name" value="P-loop_NTPase"/>
</dbReference>
<proteinExistence type="inferred from homology"/>
<dbReference type="SMART" id="SM00382">
    <property type="entry name" value="AAA"/>
    <property type="match status" value="1"/>
</dbReference>
<dbReference type="InterPro" id="IPR003960">
    <property type="entry name" value="ATPase_AAA_CS"/>
</dbReference>
<comment type="caution">
    <text evidence="14">The sequence shown here is derived from an EMBL/GenBank/DDBJ whole genome shotgun (WGS) entry which is preliminary data.</text>
</comment>
<dbReference type="EMBL" id="JAACXV010010607">
    <property type="protein sequence ID" value="KAF7275386.1"/>
    <property type="molecule type" value="Genomic_DNA"/>
</dbReference>
<dbReference type="GO" id="GO:0005524">
    <property type="term" value="F:ATP binding"/>
    <property type="evidence" value="ECO:0007669"/>
    <property type="project" value="UniProtKB-KW"/>
</dbReference>
<evidence type="ECO:0000256" key="11">
    <source>
        <dbReference type="ARBA" id="ARBA00049360"/>
    </source>
</evidence>
<dbReference type="Pfam" id="PF00004">
    <property type="entry name" value="AAA"/>
    <property type="match status" value="1"/>
</dbReference>
<dbReference type="Gene3D" id="1.10.8.60">
    <property type="match status" value="1"/>
</dbReference>
<evidence type="ECO:0000256" key="6">
    <source>
        <dbReference type="ARBA" id="ARBA00022801"/>
    </source>
</evidence>
<dbReference type="SUPFAM" id="SSF52540">
    <property type="entry name" value="P-loop containing nucleoside triphosphate hydrolases"/>
    <property type="match status" value="1"/>
</dbReference>
<evidence type="ECO:0000259" key="13">
    <source>
        <dbReference type="SMART" id="SM00382"/>
    </source>
</evidence>
<comment type="cofactor">
    <cofactor evidence="1">
        <name>Mg(2+)</name>
        <dbReference type="ChEBI" id="CHEBI:18420"/>
    </cofactor>
</comment>
<feature type="domain" description="AAA+ ATPase" evidence="13">
    <location>
        <begin position="51"/>
        <end position="187"/>
    </location>
</feature>
<evidence type="ECO:0000256" key="4">
    <source>
        <dbReference type="ARBA" id="ARBA00022723"/>
    </source>
</evidence>
<keyword evidence="4" id="KW-0479">Metal-binding</keyword>
<dbReference type="GO" id="GO:0005694">
    <property type="term" value="C:chromosome"/>
    <property type="evidence" value="ECO:0007669"/>
    <property type="project" value="UniProtKB-ARBA"/>
</dbReference>
<keyword evidence="8" id="KW-0460">Magnesium</keyword>
<dbReference type="GO" id="GO:0046872">
    <property type="term" value="F:metal ion binding"/>
    <property type="evidence" value="ECO:0007669"/>
    <property type="project" value="UniProtKB-KW"/>
</dbReference>
<reference evidence="14" key="1">
    <citation type="submission" date="2020-08" db="EMBL/GenBank/DDBJ databases">
        <title>Genome sequencing and assembly of the red palm weevil Rhynchophorus ferrugineus.</title>
        <authorList>
            <person name="Dias G.B."/>
            <person name="Bergman C.M."/>
            <person name="Manee M."/>
        </authorList>
    </citation>
    <scope>NUCLEOTIDE SEQUENCE</scope>
    <source>
        <strain evidence="14">AA-2017</strain>
        <tissue evidence="14">Whole larva</tissue>
    </source>
</reference>
<dbReference type="PANTHER" id="PTHR23074:SF17">
    <property type="entry name" value="FIDGETIN-LIKE PROTEIN 1"/>
    <property type="match status" value="1"/>
</dbReference>
<dbReference type="CDD" id="cd19525">
    <property type="entry name" value="RecA-like_Figl-1"/>
    <property type="match status" value="1"/>
</dbReference>
<dbReference type="Pfam" id="PF09336">
    <property type="entry name" value="Vps4_C"/>
    <property type="match status" value="1"/>
</dbReference>
<accession>A0A834MBA9</accession>
<organism evidence="14 15">
    <name type="scientific">Rhynchophorus ferrugineus</name>
    <name type="common">Red palm weevil</name>
    <name type="synonym">Curculio ferrugineus</name>
    <dbReference type="NCBI Taxonomy" id="354439"/>
    <lineage>
        <taxon>Eukaryota</taxon>
        <taxon>Metazoa</taxon>
        <taxon>Ecdysozoa</taxon>
        <taxon>Arthropoda</taxon>
        <taxon>Hexapoda</taxon>
        <taxon>Insecta</taxon>
        <taxon>Pterygota</taxon>
        <taxon>Neoptera</taxon>
        <taxon>Endopterygota</taxon>
        <taxon>Coleoptera</taxon>
        <taxon>Polyphaga</taxon>
        <taxon>Cucujiformia</taxon>
        <taxon>Curculionidae</taxon>
        <taxon>Dryophthorinae</taxon>
        <taxon>Rhynchophorus</taxon>
    </lineage>
</organism>